<keyword evidence="4" id="KW-0812">Transmembrane</keyword>
<feature type="transmembrane region" description="Helical" evidence="4">
    <location>
        <begin position="207"/>
        <end position="229"/>
    </location>
</feature>
<name>A0A137PH83_CONC2</name>
<dbReference type="InterPro" id="IPR050327">
    <property type="entry name" value="Proton-linked_MCT"/>
</dbReference>
<keyword evidence="4" id="KW-1133">Transmembrane helix</keyword>
<dbReference type="InterPro" id="IPR011701">
    <property type="entry name" value="MFS"/>
</dbReference>
<dbReference type="CDD" id="cd17352">
    <property type="entry name" value="MFS_MCT_SLC16"/>
    <property type="match status" value="1"/>
</dbReference>
<sequence>MKDYNINNDDLEKRSYDTDNTKADDTNLPVEKSGKRTYMDDVDRGYAWAVVVGSFLVHFVILGFMYTFGVFLTFYVENEFKGRLVTFSGSFIGTLGNCLQCLMGLCAGPLTDRIGYRTTLCIGTFFLCLGQLLASFSTEVWHLFLTQGLLVGLGASLAFFPAISAPAFWFKEKKGLALGICVAGSGIGGLVWSPMIQALLDSLGFRWCLRICCLISLVCMVIAILLIKVKPIPASAPKKPVDFDLVKDPKFLSLFYSGLISSFGFLVPFYLIPTYGKAKGLTPSQSSILVGLINGGSAIGRVVLGSLADRIGRINMIFAGIFIAGLICLVCWIFANSFGILVVFVLIYGFSSGAYISILPALTSELFSAYNIASVNGLLYASSAIPNLVGTPIASTILKNNTHAGIPDFVPVILYAGITPLAACIGILTLKYLVSGSLFSRV</sequence>
<dbReference type="InterPro" id="IPR036259">
    <property type="entry name" value="MFS_trans_sf"/>
</dbReference>
<organism evidence="6 7">
    <name type="scientific">Conidiobolus coronatus (strain ATCC 28846 / CBS 209.66 / NRRL 28638)</name>
    <name type="common">Delacroixia coronata</name>
    <dbReference type="NCBI Taxonomy" id="796925"/>
    <lineage>
        <taxon>Eukaryota</taxon>
        <taxon>Fungi</taxon>
        <taxon>Fungi incertae sedis</taxon>
        <taxon>Zoopagomycota</taxon>
        <taxon>Entomophthoromycotina</taxon>
        <taxon>Entomophthoromycetes</taxon>
        <taxon>Entomophthorales</taxon>
        <taxon>Ancylistaceae</taxon>
        <taxon>Conidiobolus</taxon>
    </lineage>
</organism>
<dbReference type="PROSITE" id="PS50850">
    <property type="entry name" value="MFS"/>
    <property type="match status" value="1"/>
</dbReference>
<dbReference type="GO" id="GO:0022857">
    <property type="term" value="F:transmembrane transporter activity"/>
    <property type="evidence" value="ECO:0007669"/>
    <property type="project" value="InterPro"/>
</dbReference>
<feature type="transmembrane region" description="Helical" evidence="4">
    <location>
        <begin position="250"/>
        <end position="272"/>
    </location>
</feature>
<evidence type="ECO:0000256" key="1">
    <source>
        <dbReference type="ARBA" id="ARBA00004141"/>
    </source>
</evidence>
<evidence type="ECO:0000313" key="6">
    <source>
        <dbReference type="EMBL" id="KXN74348.1"/>
    </source>
</evidence>
<gene>
    <name evidence="6" type="ORF">CONCODRAFT_76881</name>
</gene>
<keyword evidence="4" id="KW-0472">Membrane</keyword>
<dbReference type="AlphaFoldDB" id="A0A137PH83"/>
<evidence type="ECO:0000313" key="7">
    <source>
        <dbReference type="Proteomes" id="UP000070444"/>
    </source>
</evidence>
<dbReference type="Proteomes" id="UP000070444">
    <property type="component" value="Unassembled WGS sequence"/>
</dbReference>
<dbReference type="OrthoDB" id="6499973at2759"/>
<dbReference type="PANTHER" id="PTHR11360">
    <property type="entry name" value="MONOCARBOXYLATE TRANSPORTER"/>
    <property type="match status" value="1"/>
</dbReference>
<protein>
    <submittedName>
        <fullName evidence="6">MFS general substrate transporter</fullName>
    </submittedName>
</protein>
<evidence type="ECO:0000259" key="5">
    <source>
        <dbReference type="PROSITE" id="PS50850"/>
    </source>
</evidence>
<accession>A0A137PH83</accession>
<reference evidence="6 7" key="1">
    <citation type="journal article" date="2015" name="Genome Biol. Evol.">
        <title>Phylogenomic analyses indicate that early fungi evolved digesting cell walls of algal ancestors of land plants.</title>
        <authorList>
            <person name="Chang Y."/>
            <person name="Wang S."/>
            <person name="Sekimoto S."/>
            <person name="Aerts A.L."/>
            <person name="Choi C."/>
            <person name="Clum A."/>
            <person name="LaButti K.M."/>
            <person name="Lindquist E.A."/>
            <person name="Yee Ngan C."/>
            <person name="Ohm R.A."/>
            <person name="Salamov A.A."/>
            <person name="Grigoriev I.V."/>
            <person name="Spatafora J.W."/>
            <person name="Berbee M.L."/>
        </authorList>
    </citation>
    <scope>NUCLEOTIDE SEQUENCE [LARGE SCALE GENOMIC DNA]</scope>
    <source>
        <strain evidence="6 7">NRRL 28638</strain>
    </source>
</reference>
<dbReference type="Gene3D" id="1.20.1250.20">
    <property type="entry name" value="MFS general substrate transporter like domains"/>
    <property type="match status" value="2"/>
</dbReference>
<feature type="compositionally biased region" description="Basic and acidic residues" evidence="3">
    <location>
        <begin position="10"/>
        <end position="25"/>
    </location>
</feature>
<comment type="similarity">
    <text evidence="2">Belongs to the major facilitator superfamily. Monocarboxylate porter (TC 2.A.1.13) family.</text>
</comment>
<dbReference type="OMA" id="SANRHYE"/>
<proteinExistence type="inferred from homology"/>
<dbReference type="PANTHER" id="PTHR11360:SF284">
    <property type="entry name" value="EG:103B4.3 PROTEIN-RELATED"/>
    <property type="match status" value="1"/>
</dbReference>
<dbReference type="SUPFAM" id="SSF103473">
    <property type="entry name" value="MFS general substrate transporter"/>
    <property type="match status" value="1"/>
</dbReference>
<feature type="transmembrane region" description="Helical" evidence="4">
    <location>
        <begin position="140"/>
        <end position="163"/>
    </location>
</feature>
<feature type="domain" description="Major facilitator superfamily (MFS) profile" evidence="5">
    <location>
        <begin position="46"/>
        <end position="434"/>
    </location>
</feature>
<keyword evidence="7" id="KW-1185">Reference proteome</keyword>
<feature type="transmembrane region" description="Helical" evidence="4">
    <location>
        <begin position="316"/>
        <end position="335"/>
    </location>
</feature>
<evidence type="ECO:0000256" key="3">
    <source>
        <dbReference type="SAM" id="MobiDB-lite"/>
    </source>
</evidence>
<feature type="transmembrane region" description="Helical" evidence="4">
    <location>
        <begin position="114"/>
        <end position="134"/>
    </location>
</feature>
<evidence type="ECO:0000256" key="4">
    <source>
        <dbReference type="SAM" id="Phobius"/>
    </source>
</evidence>
<feature type="region of interest" description="Disordered" evidence="3">
    <location>
        <begin position="1"/>
        <end position="28"/>
    </location>
</feature>
<feature type="transmembrane region" description="Helical" evidence="4">
    <location>
        <begin position="284"/>
        <end position="304"/>
    </location>
</feature>
<feature type="transmembrane region" description="Helical" evidence="4">
    <location>
        <begin position="175"/>
        <end position="195"/>
    </location>
</feature>
<dbReference type="GO" id="GO:0016020">
    <property type="term" value="C:membrane"/>
    <property type="evidence" value="ECO:0007669"/>
    <property type="project" value="UniProtKB-SubCell"/>
</dbReference>
<feature type="transmembrane region" description="Helical" evidence="4">
    <location>
        <begin position="409"/>
        <end position="434"/>
    </location>
</feature>
<feature type="transmembrane region" description="Helical" evidence="4">
    <location>
        <begin position="341"/>
        <end position="362"/>
    </location>
</feature>
<feature type="transmembrane region" description="Helical" evidence="4">
    <location>
        <begin position="369"/>
        <end position="389"/>
    </location>
</feature>
<dbReference type="Pfam" id="PF07690">
    <property type="entry name" value="MFS_1"/>
    <property type="match status" value="1"/>
</dbReference>
<feature type="transmembrane region" description="Helical" evidence="4">
    <location>
        <begin position="45"/>
        <end position="72"/>
    </location>
</feature>
<comment type="subcellular location">
    <subcellularLocation>
        <location evidence="1">Membrane</location>
        <topology evidence="1">Multi-pass membrane protein</topology>
    </subcellularLocation>
</comment>
<feature type="transmembrane region" description="Helical" evidence="4">
    <location>
        <begin position="84"/>
        <end position="107"/>
    </location>
</feature>
<evidence type="ECO:0000256" key="2">
    <source>
        <dbReference type="ARBA" id="ARBA00006727"/>
    </source>
</evidence>
<dbReference type="EMBL" id="KQ964424">
    <property type="protein sequence ID" value="KXN74348.1"/>
    <property type="molecule type" value="Genomic_DNA"/>
</dbReference>
<dbReference type="InterPro" id="IPR020846">
    <property type="entry name" value="MFS_dom"/>
</dbReference>